<dbReference type="Proteomes" id="UP000594263">
    <property type="component" value="Unplaced"/>
</dbReference>
<protein>
    <recommendedName>
        <fullName evidence="5">Gnk2-homologous domain-containing protein</fullName>
    </recommendedName>
</protein>
<name>A0A7N0TRY9_KALFE</name>
<feature type="domain" description="Gnk2-homologous" evidence="5">
    <location>
        <begin position="135"/>
        <end position="242"/>
    </location>
</feature>
<evidence type="ECO:0000256" key="1">
    <source>
        <dbReference type="ARBA" id="ARBA00022729"/>
    </source>
</evidence>
<dbReference type="EnsemblPlants" id="Kaladp0042s0296.1.v1.1">
    <property type="protein sequence ID" value="Kaladp0042s0296.1.v1.1"/>
    <property type="gene ID" value="Kaladp0042s0296.v1.1"/>
</dbReference>
<reference evidence="6" key="1">
    <citation type="submission" date="2021-01" db="UniProtKB">
        <authorList>
            <consortium name="EnsemblPlants"/>
        </authorList>
    </citation>
    <scope>IDENTIFICATION</scope>
</reference>
<evidence type="ECO:0000313" key="7">
    <source>
        <dbReference type="Proteomes" id="UP000594263"/>
    </source>
</evidence>
<evidence type="ECO:0000256" key="3">
    <source>
        <dbReference type="SAM" id="Phobius"/>
    </source>
</evidence>
<accession>A0A7N0TRY9</accession>
<keyword evidence="3" id="KW-1133">Transmembrane helix</keyword>
<feature type="domain" description="Gnk2-homologous" evidence="5">
    <location>
        <begin position="27"/>
        <end position="130"/>
    </location>
</feature>
<feature type="transmembrane region" description="Helical" evidence="3">
    <location>
        <begin position="264"/>
        <end position="285"/>
    </location>
</feature>
<dbReference type="InterPro" id="IPR002902">
    <property type="entry name" value="GNK2"/>
</dbReference>
<dbReference type="FunFam" id="3.30.430.20:FF:000002">
    <property type="entry name" value="Cysteine-rich receptor-like protein kinase 10"/>
    <property type="match status" value="1"/>
</dbReference>
<dbReference type="AlphaFoldDB" id="A0A7N0TRY9"/>
<evidence type="ECO:0000256" key="2">
    <source>
        <dbReference type="ARBA" id="ARBA00022737"/>
    </source>
</evidence>
<organism evidence="6 7">
    <name type="scientific">Kalanchoe fedtschenkoi</name>
    <name type="common">Lavender scallops</name>
    <name type="synonym">South American air plant</name>
    <dbReference type="NCBI Taxonomy" id="63787"/>
    <lineage>
        <taxon>Eukaryota</taxon>
        <taxon>Viridiplantae</taxon>
        <taxon>Streptophyta</taxon>
        <taxon>Embryophyta</taxon>
        <taxon>Tracheophyta</taxon>
        <taxon>Spermatophyta</taxon>
        <taxon>Magnoliopsida</taxon>
        <taxon>eudicotyledons</taxon>
        <taxon>Gunneridae</taxon>
        <taxon>Pentapetalae</taxon>
        <taxon>Saxifragales</taxon>
        <taxon>Crassulaceae</taxon>
        <taxon>Kalanchoe</taxon>
    </lineage>
</organism>
<dbReference type="InterPro" id="IPR038408">
    <property type="entry name" value="GNK2_sf"/>
</dbReference>
<sequence>MMGILKLVSVAAYVLLVLVGGVLGQTQTEERLYSRCGSNTTNSTFEVNLKTVLSSIASSNQIDYGFYNVSAGESPDRAYAFALCRGDVSPAACRTCVNYSSSDLRALCPTQKEAIAYYGNCMLRYSNNEIFGEQDGPVYYKWSNTNVSDVDGLNRALETLLPGLRDRASSGDSRKKYAYGDANFTLLGRVYALAQCTPDLTKRGCANCLDNAFRYVSKYFPGKQGGRVLRPVCNFRYELNQFYETTSDEDPLEKGTRNTAGRNIIIVVATMFGFLLLVSLFCAAFRHNWLIKKLGSR</sequence>
<keyword evidence="3" id="KW-0812">Transmembrane</keyword>
<dbReference type="PANTHER" id="PTHR32099:SF51">
    <property type="entry name" value="CYSTEINE-RICH RECEPTOR-LIKE PROTEIN KINASE 25 ISOFORM X1"/>
    <property type="match status" value="1"/>
</dbReference>
<keyword evidence="3" id="KW-0472">Membrane</keyword>
<feature type="signal peptide" evidence="4">
    <location>
        <begin position="1"/>
        <end position="24"/>
    </location>
</feature>
<dbReference type="PROSITE" id="PS51473">
    <property type="entry name" value="GNK2"/>
    <property type="match status" value="2"/>
</dbReference>
<feature type="chain" id="PRO_5029446367" description="Gnk2-homologous domain-containing protein" evidence="4">
    <location>
        <begin position="25"/>
        <end position="297"/>
    </location>
</feature>
<dbReference type="Pfam" id="PF01657">
    <property type="entry name" value="Stress-antifung"/>
    <property type="match status" value="2"/>
</dbReference>
<dbReference type="Gramene" id="Kaladp0042s0296.1.v1.1">
    <property type="protein sequence ID" value="Kaladp0042s0296.1.v1.1"/>
    <property type="gene ID" value="Kaladp0042s0296.v1.1"/>
</dbReference>
<evidence type="ECO:0000259" key="5">
    <source>
        <dbReference type="PROSITE" id="PS51473"/>
    </source>
</evidence>
<evidence type="ECO:0000313" key="6">
    <source>
        <dbReference type="EnsemblPlants" id="Kaladp0042s0296.1.v1.1"/>
    </source>
</evidence>
<dbReference type="FunFam" id="3.30.430.20:FF:000003">
    <property type="entry name" value="Cysteine-rich RLK (RECEPTOR-like protein kinase) 10"/>
    <property type="match status" value="1"/>
</dbReference>
<proteinExistence type="predicted"/>
<dbReference type="CDD" id="cd23509">
    <property type="entry name" value="Gnk2-like"/>
    <property type="match status" value="2"/>
</dbReference>
<keyword evidence="1 4" id="KW-0732">Signal</keyword>
<dbReference type="Gene3D" id="3.30.430.20">
    <property type="entry name" value="Gnk2 domain, C-X8-C-X2-C motif"/>
    <property type="match status" value="2"/>
</dbReference>
<evidence type="ECO:0000256" key="4">
    <source>
        <dbReference type="SAM" id="SignalP"/>
    </source>
</evidence>
<keyword evidence="2" id="KW-0677">Repeat</keyword>
<keyword evidence="7" id="KW-1185">Reference proteome</keyword>
<dbReference type="PANTHER" id="PTHR32099">
    <property type="entry name" value="CYSTEINE-RICH REPEAT SECRETORY PROTEIN"/>
    <property type="match status" value="1"/>
</dbReference>
<dbReference type="OMA" id="DEIGPAY"/>